<dbReference type="GO" id="GO:0006749">
    <property type="term" value="P:glutathione metabolic process"/>
    <property type="evidence" value="ECO:0007669"/>
    <property type="project" value="TreeGrafter"/>
</dbReference>
<dbReference type="Proteomes" id="UP001218188">
    <property type="component" value="Unassembled WGS sequence"/>
</dbReference>
<dbReference type="PANTHER" id="PTHR43900">
    <property type="entry name" value="GLUTATHIONE S-TRANSFERASE RHO"/>
    <property type="match status" value="1"/>
</dbReference>
<dbReference type="Gene3D" id="3.40.30.10">
    <property type="entry name" value="Glutaredoxin"/>
    <property type="match status" value="1"/>
</dbReference>
<feature type="domain" description="GST C-terminal" evidence="6">
    <location>
        <begin position="53"/>
        <end position="170"/>
    </location>
</feature>
<dbReference type="GO" id="GO:0005737">
    <property type="term" value="C:cytoplasm"/>
    <property type="evidence" value="ECO:0007669"/>
    <property type="project" value="TreeGrafter"/>
</dbReference>
<dbReference type="Pfam" id="PF02798">
    <property type="entry name" value="GST_N"/>
    <property type="match status" value="1"/>
</dbReference>
<dbReference type="EMBL" id="JARJCM010000027">
    <property type="protein sequence ID" value="KAJ7039333.1"/>
    <property type="molecule type" value="Genomic_DNA"/>
</dbReference>
<evidence type="ECO:0000259" key="5">
    <source>
        <dbReference type="PROSITE" id="PS50404"/>
    </source>
</evidence>
<dbReference type="Pfam" id="PF00043">
    <property type="entry name" value="GST_C"/>
    <property type="match status" value="1"/>
</dbReference>
<evidence type="ECO:0000256" key="3">
    <source>
        <dbReference type="ARBA" id="ARBA00047960"/>
    </source>
</evidence>
<evidence type="ECO:0000313" key="7">
    <source>
        <dbReference type="EMBL" id="KAJ7039333.1"/>
    </source>
</evidence>
<comment type="catalytic activity">
    <reaction evidence="3">
        <text>RX + glutathione = an S-substituted glutathione + a halide anion + H(+)</text>
        <dbReference type="Rhea" id="RHEA:16437"/>
        <dbReference type="ChEBI" id="CHEBI:15378"/>
        <dbReference type="ChEBI" id="CHEBI:16042"/>
        <dbReference type="ChEBI" id="CHEBI:17792"/>
        <dbReference type="ChEBI" id="CHEBI:57925"/>
        <dbReference type="ChEBI" id="CHEBI:90779"/>
        <dbReference type="EC" id="2.5.1.18"/>
    </reaction>
</comment>
<accession>A0AAD6T7Q5</accession>
<evidence type="ECO:0000256" key="2">
    <source>
        <dbReference type="ARBA" id="ARBA00022679"/>
    </source>
</evidence>
<dbReference type="EC" id="2.5.1.18" evidence="1"/>
<dbReference type="InterPro" id="IPR010987">
    <property type="entry name" value="Glutathione-S-Trfase_C-like"/>
</dbReference>
<organism evidence="7 8">
    <name type="scientific">Mycena alexandri</name>
    <dbReference type="NCBI Taxonomy" id="1745969"/>
    <lineage>
        <taxon>Eukaryota</taxon>
        <taxon>Fungi</taxon>
        <taxon>Dikarya</taxon>
        <taxon>Basidiomycota</taxon>
        <taxon>Agaricomycotina</taxon>
        <taxon>Agaricomycetes</taxon>
        <taxon>Agaricomycetidae</taxon>
        <taxon>Agaricales</taxon>
        <taxon>Marasmiineae</taxon>
        <taxon>Mycenaceae</taxon>
        <taxon>Mycena</taxon>
    </lineage>
</organism>
<dbReference type="SUPFAM" id="SSF47616">
    <property type="entry name" value="GST C-terminal domain-like"/>
    <property type="match status" value="1"/>
</dbReference>
<dbReference type="InterPro" id="IPR036249">
    <property type="entry name" value="Thioredoxin-like_sf"/>
</dbReference>
<dbReference type="PANTHER" id="PTHR43900:SF3">
    <property type="entry name" value="GLUTATHIONE S-TRANSFERASE RHO"/>
    <property type="match status" value="1"/>
</dbReference>
<dbReference type="GO" id="GO:0004364">
    <property type="term" value="F:glutathione transferase activity"/>
    <property type="evidence" value="ECO:0007669"/>
    <property type="project" value="UniProtKB-EC"/>
</dbReference>
<dbReference type="AlphaFoldDB" id="A0AAD6T7Q5"/>
<reference evidence="7" key="1">
    <citation type="submission" date="2023-03" db="EMBL/GenBank/DDBJ databases">
        <title>Massive genome expansion in bonnet fungi (Mycena s.s.) driven by repeated elements and novel gene families across ecological guilds.</title>
        <authorList>
            <consortium name="Lawrence Berkeley National Laboratory"/>
            <person name="Harder C.B."/>
            <person name="Miyauchi S."/>
            <person name="Viragh M."/>
            <person name="Kuo A."/>
            <person name="Thoen E."/>
            <person name="Andreopoulos B."/>
            <person name="Lu D."/>
            <person name="Skrede I."/>
            <person name="Drula E."/>
            <person name="Henrissat B."/>
            <person name="Morin E."/>
            <person name="Kohler A."/>
            <person name="Barry K."/>
            <person name="LaButti K."/>
            <person name="Morin E."/>
            <person name="Salamov A."/>
            <person name="Lipzen A."/>
            <person name="Mereny Z."/>
            <person name="Hegedus B."/>
            <person name="Baldrian P."/>
            <person name="Stursova M."/>
            <person name="Weitz H."/>
            <person name="Taylor A."/>
            <person name="Grigoriev I.V."/>
            <person name="Nagy L.G."/>
            <person name="Martin F."/>
            <person name="Kauserud H."/>
        </authorList>
    </citation>
    <scope>NUCLEOTIDE SEQUENCE</scope>
    <source>
        <strain evidence="7">CBHHK200</strain>
    </source>
</reference>
<dbReference type="Gene3D" id="1.20.1050.10">
    <property type="match status" value="1"/>
</dbReference>
<gene>
    <name evidence="7" type="ORF">C8F04DRAFT_1209105</name>
</gene>
<protein>
    <recommendedName>
        <fullName evidence="1">glutathione transferase</fullName>
        <ecNumber evidence="1">2.5.1.18</ecNumber>
    </recommendedName>
</protein>
<keyword evidence="8" id="KW-1185">Reference proteome</keyword>
<feature type="domain" description="GST N-terminal" evidence="5">
    <location>
        <begin position="1"/>
        <end position="71"/>
    </location>
</feature>
<keyword evidence="2" id="KW-0808">Transferase</keyword>
<evidence type="ECO:0000259" key="6">
    <source>
        <dbReference type="PROSITE" id="PS50405"/>
    </source>
</evidence>
<evidence type="ECO:0000256" key="4">
    <source>
        <dbReference type="RuleBase" id="RU003494"/>
    </source>
</evidence>
<dbReference type="InterPro" id="IPR004046">
    <property type="entry name" value="GST_C"/>
</dbReference>
<evidence type="ECO:0000256" key="1">
    <source>
        <dbReference type="ARBA" id="ARBA00012452"/>
    </source>
</evidence>
<evidence type="ECO:0000313" key="8">
    <source>
        <dbReference type="Proteomes" id="UP001218188"/>
    </source>
</evidence>
<dbReference type="GO" id="GO:0043295">
    <property type="term" value="F:glutathione binding"/>
    <property type="evidence" value="ECO:0007669"/>
    <property type="project" value="TreeGrafter"/>
</dbReference>
<proteinExistence type="inferred from homology"/>
<name>A0AAD6T7Q5_9AGAR</name>
<sequence>MVLKLYAGASPFAGNGIVALVLAEKQIPAKTRGFLEKHPFGQIPVVDDNGFILYASRAICRYLAEKYADHRTPLLPTGLQAKVFFERAASVEFANTCPLLDVYETILAKQKFLSGNELTLVDLFHLYYARTFRDANIDLMKSRGPNLARWWKDLVERPTWVQLEKKGIEV</sequence>
<comment type="similarity">
    <text evidence="4">Belongs to the GST superfamily.</text>
</comment>
<comment type="caution">
    <text evidence="7">The sequence shown here is derived from an EMBL/GenBank/DDBJ whole genome shotgun (WGS) entry which is preliminary data.</text>
</comment>
<dbReference type="PROSITE" id="PS50405">
    <property type="entry name" value="GST_CTER"/>
    <property type="match status" value="1"/>
</dbReference>
<dbReference type="InterPro" id="IPR004045">
    <property type="entry name" value="Glutathione_S-Trfase_N"/>
</dbReference>
<dbReference type="PROSITE" id="PS50404">
    <property type="entry name" value="GST_NTER"/>
    <property type="match status" value="1"/>
</dbReference>
<dbReference type="SUPFAM" id="SSF52833">
    <property type="entry name" value="Thioredoxin-like"/>
    <property type="match status" value="1"/>
</dbReference>
<dbReference type="InterPro" id="IPR036282">
    <property type="entry name" value="Glutathione-S-Trfase_C_sf"/>
</dbReference>